<dbReference type="Proteomes" id="UP001556040">
    <property type="component" value="Unassembled WGS sequence"/>
</dbReference>
<dbReference type="InterPro" id="IPR036237">
    <property type="entry name" value="Xyl_isomerase-like_sf"/>
</dbReference>
<organism evidence="2 3">
    <name type="scientific">Jeotgalibacillus marinus</name>
    <dbReference type="NCBI Taxonomy" id="86667"/>
    <lineage>
        <taxon>Bacteria</taxon>
        <taxon>Bacillati</taxon>
        <taxon>Bacillota</taxon>
        <taxon>Bacilli</taxon>
        <taxon>Bacillales</taxon>
        <taxon>Caryophanaceae</taxon>
        <taxon>Jeotgalibacillus</taxon>
    </lineage>
</organism>
<name>A0ABV3Q7U1_9BACL</name>
<dbReference type="GO" id="GO:0016853">
    <property type="term" value="F:isomerase activity"/>
    <property type="evidence" value="ECO:0007669"/>
    <property type="project" value="UniProtKB-KW"/>
</dbReference>
<dbReference type="InterPro" id="IPR050312">
    <property type="entry name" value="IolE/XylAMocC-like"/>
</dbReference>
<evidence type="ECO:0000259" key="1">
    <source>
        <dbReference type="Pfam" id="PF01261"/>
    </source>
</evidence>
<evidence type="ECO:0000313" key="2">
    <source>
        <dbReference type="EMBL" id="MEW9503196.1"/>
    </source>
</evidence>
<evidence type="ECO:0000313" key="3">
    <source>
        <dbReference type="Proteomes" id="UP001556040"/>
    </source>
</evidence>
<dbReference type="EMBL" id="JBFMIA010000026">
    <property type="protein sequence ID" value="MEW9503196.1"/>
    <property type="molecule type" value="Genomic_DNA"/>
</dbReference>
<protein>
    <submittedName>
        <fullName evidence="2">Sugar phosphate isomerase/epimerase</fullName>
    </submittedName>
</protein>
<dbReference type="Gene3D" id="3.20.20.150">
    <property type="entry name" value="Divalent-metal-dependent TIM barrel enzymes"/>
    <property type="match status" value="1"/>
</dbReference>
<dbReference type="Pfam" id="PF01261">
    <property type="entry name" value="AP_endonuc_2"/>
    <property type="match status" value="1"/>
</dbReference>
<feature type="domain" description="Xylose isomerase-like TIM barrel" evidence="1">
    <location>
        <begin position="26"/>
        <end position="248"/>
    </location>
</feature>
<dbReference type="RefSeq" id="WP_367780685.1">
    <property type="nucleotide sequence ID" value="NZ_JBFMIA010000026.1"/>
</dbReference>
<sequence length="250" mass="28403">MSKKGIAVQMYSLRNECEQDFIGTLKKVAGLGFDGVELAGYGGLSAGELRDVLENLGLKAASSHVPLESLENDVEEVIRYQKELGNSHIVCPILPRDRNSRKDYENLIETLNTVGEMCHKDGITLSYHNHDFELLPFEDGVKPLEMILEETNPKWVKAEFDVYWLKKAGEDPVEWLTRYQDRTPLIHLKDMTTDGEQFFAELGTGGVNMGAILQHISTVPVEWWIIEQDQSRTTPFESIEKSINYLKNRS</sequence>
<dbReference type="PANTHER" id="PTHR12110:SF41">
    <property type="entry name" value="INOSOSE DEHYDRATASE"/>
    <property type="match status" value="1"/>
</dbReference>
<keyword evidence="3" id="KW-1185">Reference proteome</keyword>
<proteinExistence type="predicted"/>
<gene>
    <name evidence="2" type="ORF">AB1471_15570</name>
</gene>
<dbReference type="SUPFAM" id="SSF51658">
    <property type="entry name" value="Xylose isomerase-like"/>
    <property type="match status" value="1"/>
</dbReference>
<dbReference type="InterPro" id="IPR013022">
    <property type="entry name" value="Xyl_isomerase-like_TIM-brl"/>
</dbReference>
<dbReference type="PANTHER" id="PTHR12110">
    <property type="entry name" value="HYDROXYPYRUVATE ISOMERASE"/>
    <property type="match status" value="1"/>
</dbReference>
<comment type="caution">
    <text evidence="2">The sequence shown here is derived from an EMBL/GenBank/DDBJ whole genome shotgun (WGS) entry which is preliminary data.</text>
</comment>
<reference evidence="2 3" key="1">
    <citation type="journal article" date="1979" name="Int. J. Syst. Evol. Microbiol.">
        <title>Bacillus globisporus subsp. marinus subsp. nov.</title>
        <authorList>
            <person name="Liu H."/>
        </authorList>
    </citation>
    <scope>NUCLEOTIDE SEQUENCE [LARGE SCALE GENOMIC DNA]</scope>
    <source>
        <strain evidence="2 3">DSM 1297</strain>
    </source>
</reference>
<accession>A0ABV3Q7U1</accession>
<keyword evidence="2" id="KW-0413">Isomerase</keyword>